<sequence>MSAIISSMSDRLDTPLGTDKSHVLVGLYGLPGCGKTTLLNQLKNRLSEKDFLLFEGSEEVGRAAGGGLEAFKRLSPLAQERIREAAIGKIQSACKASGKAGVVTGHFMIRERKARNKPEKVMTEADLSTYTHIIYLKTSPAHIAERRNNDKIRSRPVISAHQLETWQDAEIGTLRQLCEANDILFVCLTESDALVTRVTNLIRDFQNHNPAHNTSAAKSKMDTILKPRPNLERVLLLDGDRTLIPEDTGYIFWQLADIDGGPVPGRGIHTLKALFSGRMGYSYRAFRQATLCYEELESDFLRLCTYTADNIALYPEFVQLLREAAKTHNVATVVVTSGVRKIWEMILDKAGLSATVKVVGGGRIEDGYVVNDVVKGELVDHIRATYNAEVIAFGDSPLDLPMLQKADKAVVVVGEKETRSKTMTNPLVAAITAGSFRGEVRQALLPPSAPPRFNTYQLPVIDLKDPSEIDFLLGRGENNCSFTLHHATNRASAKLLASPTRDANVSGPHLRNAHSSIGAYLATEFVSDIIGLEEYDIPHVQGHTTTGHRLRYESQTLIVPILRGGEPMAFGVAEVFPAAMFVHAKEATDLKAHHVQGHKNVILVDSVVNSGKTVVEFMDRLRELGCKAEHVVFVTGVAQSGAVDEKNGPLVQIKKGGVGKLSVVALRVSDNKFKGVKSTDTGNRLFNTTHLD</sequence>
<dbReference type="Proteomes" id="UP000275385">
    <property type="component" value="Unassembled WGS sequence"/>
</dbReference>
<dbReference type="STRING" id="177199.A0A420YCA2"/>
<gene>
    <name evidence="2" type="ORF">DL546_008277</name>
</gene>
<organism evidence="2 3">
    <name type="scientific">Coniochaeta pulveracea</name>
    <dbReference type="NCBI Taxonomy" id="177199"/>
    <lineage>
        <taxon>Eukaryota</taxon>
        <taxon>Fungi</taxon>
        <taxon>Dikarya</taxon>
        <taxon>Ascomycota</taxon>
        <taxon>Pezizomycotina</taxon>
        <taxon>Sordariomycetes</taxon>
        <taxon>Sordariomycetidae</taxon>
        <taxon>Coniochaetales</taxon>
        <taxon>Coniochaetaceae</taxon>
        <taxon>Coniochaeta</taxon>
    </lineage>
</organism>
<evidence type="ECO:0000313" key="2">
    <source>
        <dbReference type="EMBL" id="RKU45484.1"/>
    </source>
</evidence>
<dbReference type="GO" id="GO:0005737">
    <property type="term" value="C:cytoplasm"/>
    <property type="evidence" value="ECO:0007669"/>
    <property type="project" value="TreeGrafter"/>
</dbReference>
<dbReference type="Gene3D" id="3.40.50.1000">
    <property type="entry name" value="HAD superfamily/HAD-like"/>
    <property type="match status" value="1"/>
</dbReference>
<dbReference type="Pfam" id="PF13207">
    <property type="entry name" value="AAA_17"/>
    <property type="match status" value="1"/>
</dbReference>
<dbReference type="InterPro" id="IPR029057">
    <property type="entry name" value="PRTase-like"/>
</dbReference>
<feature type="domain" description="Phosphoribosyltransferase" evidence="1">
    <location>
        <begin position="489"/>
        <end position="688"/>
    </location>
</feature>
<dbReference type="PANTHER" id="PTHR43344:SF20">
    <property type="entry name" value="URACIL PHOSPHORIBOSYLTRANSFERASE"/>
    <property type="match status" value="1"/>
</dbReference>
<name>A0A420YCA2_9PEZI</name>
<dbReference type="SUPFAM" id="SSF52540">
    <property type="entry name" value="P-loop containing nucleoside triphosphate hydrolases"/>
    <property type="match status" value="1"/>
</dbReference>
<protein>
    <recommendedName>
        <fullName evidence="1">Phosphoribosyltransferase domain-containing protein</fullName>
    </recommendedName>
</protein>
<dbReference type="InterPro" id="IPR000836">
    <property type="entry name" value="PRTase_dom"/>
</dbReference>
<comment type="caution">
    <text evidence="2">The sequence shown here is derived from an EMBL/GenBank/DDBJ whole genome shotgun (WGS) entry which is preliminary data.</text>
</comment>
<dbReference type="Gene3D" id="3.40.50.300">
    <property type="entry name" value="P-loop containing nucleotide triphosphate hydrolases"/>
    <property type="match status" value="1"/>
</dbReference>
<dbReference type="PANTHER" id="PTHR43344">
    <property type="entry name" value="PHOSPHOSERINE PHOSPHATASE"/>
    <property type="match status" value="1"/>
</dbReference>
<dbReference type="OrthoDB" id="5416609at2759"/>
<dbReference type="InterPro" id="IPR050582">
    <property type="entry name" value="HAD-like_SerB"/>
</dbReference>
<evidence type="ECO:0000313" key="3">
    <source>
        <dbReference type="Proteomes" id="UP000275385"/>
    </source>
</evidence>
<dbReference type="InterPro" id="IPR027417">
    <property type="entry name" value="P-loop_NTPase"/>
</dbReference>
<accession>A0A420YCA2</accession>
<dbReference type="AlphaFoldDB" id="A0A420YCA2"/>
<proteinExistence type="predicted"/>
<dbReference type="GO" id="GO:0036424">
    <property type="term" value="F:L-phosphoserine phosphatase activity"/>
    <property type="evidence" value="ECO:0007669"/>
    <property type="project" value="TreeGrafter"/>
</dbReference>
<reference evidence="2 3" key="1">
    <citation type="submission" date="2018-08" db="EMBL/GenBank/DDBJ databases">
        <title>Draft genome of the lignicolous fungus Coniochaeta pulveracea.</title>
        <authorList>
            <person name="Borstlap C.J."/>
            <person name="De Witt R.N."/>
            <person name="Botha A."/>
            <person name="Volschenk H."/>
        </authorList>
    </citation>
    <scope>NUCLEOTIDE SEQUENCE [LARGE SCALE GENOMIC DNA]</scope>
    <source>
        <strain evidence="2 3">CAB683</strain>
    </source>
</reference>
<dbReference type="EMBL" id="QVQW01000021">
    <property type="protein sequence ID" value="RKU45484.1"/>
    <property type="molecule type" value="Genomic_DNA"/>
</dbReference>
<dbReference type="GO" id="GO:0006564">
    <property type="term" value="P:L-serine biosynthetic process"/>
    <property type="evidence" value="ECO:0007669"/>
    <property type="project" value="TreeGrafter"/>
</dbReference>
<dbReference type="Pfam" id="PF14681">
    <property type="entry name" value="UPRTase"/>
    <property type="match status" value="1"/>
</dbReference>
<dbReference type="InterPro" id="IPR023214">
    <property type="entry name" value="HAD_sf"/>
</dbReference>
<keyword evidence="3" id="KW-1185">Reference proteome</keyword>
<dbReference type="SUPFAM" id="SSF53271">
    <property type="entry name" value="PRTase-like"/>
    <property type="match status" value="1"/>
</dbReference>
<evidence type="ECO:0000259" key="1">
    <source>
        <dbReference type="Pfam" id="PF14681"/>
    </source>
</evidence>
<dbReference type="GO" id="GO:0000287">
    <property type="term" value="F:magnesium ion binding"/>
    <property type="evidence" value="ECO:0007669"/>
    <property type="project" value="TreeGrafter"/>
</dbReference>
<dbReference type="InterPro" id="IPR036412">
    <property type="entry name" value="HAD-like_sf"/>
</dbReference>
<dbReference type="Pfam" id="PF12710">
    <property type="entry name" value="HAD"/>
    <property type="match status" value="1"/>
</dbReference>
<dbReference type="SUPFAM" id="SSF56784">
    <property type="entry name" value="HAD-like"/>
    <property type="match status" value="1"/>
</dbReference>
<dbReference type="CDD" id="cd06223">
    <property type="entry name" value="PRTases_typeI"/>
    <property type="match status" value="1"/>
</dbReference>
<dbReference type="Gene3D" id="3.40.50.2020">
    <property type="match status" value="1"/>
</dbReference>